<keyword evidence="2" id="KW-0732">Signal</keyword>
<evidence type="ECO:0000313" key="5">
    <source>
        <dbReference type="Proteomes" id="UP000550729"/>
    </source>
</evidence>
<feature type="domain" description="DUF8020" evidence="3">
    <location>
        <begin position="41"/>
        <end position="108"/>
    </location>
</feature>
<dbReference type="InterPro" id="IPR058333">
    <property type="entry name" value="DUF8020"/>
</dbReference>
<evidence type="ECO:0000256" key="1">
    <source>
        <dbReference type="SAM" id="Phobius"/>
    </source>
</evidence>
<feature type="transmembrane region" description="Helical" evidence="1">
    <location>
        <begin position="147"/>
        <end position="169"/>
    </location>
</feature>
<sequence length="239" mass="24174">MNLKKWLTAALLAVTASSSTAGLASAKPESPSLTTQLAPVVTYKAYQDGATAVISVASGSLLVDHGRFEIRSATGKVVAGVPLSFNVGDIAFPIEAKVAGATAWLTPKLDRSRATYRPVALPYQKDAPWKSRYDREQAAWNRMSSTIVTGAAVGAIVGAVSAGALGCLLGGVSGAVVTAPLFLLLGGGPVAGCLVGATMLAPVGTLVGSIFVGAPVAIASVIQYQDTVNAPFKPPAPAK</sequence>
<dbReference type="AlphaFoldDB" id="A0A848L310"/>
<protein>
    <recommendedName>
        <fullName evidence="3">DUF8020 domain-containing protein</fullName>
    </recommendedName>
</protein>
<feature type="transmembrane region" description="Helical" evidence="1">
    <location>
        <begin position="181"/>
        <end position="200"/>
    </location>
</feature>
<proteinExistence type="predicted"/>
<comment type="caution">
    <text evidence="4">The sequence shown here is derived from an EMBL/GenBank/DDBJ whole genome shotgun (WGS) entry which is preliminary data.</text>
</comment>
<dbReference type="Pfam" id="PF26059">
    <property type="entry name" value="DUF8020"/>
    <property type="match status" value="1"/>
</dbReference>
<name>A0A848L310_9ACTN</name>
<feature type="transmembrane region" description="Helical" evidence="1">
    <location>
        <begin position="206"/>
        <end position="224"/>
    </location>
</feature>
<evidence type="ECO:0000313" key="4">
    <source>
        <dbReference type="EMBL" id="NMO04897.1"/>
    </source>
</evidence>
<evidence type="ECO:0000256" key="2">
    <source>
        <dbReference type="SAM" id="SignalP"/>
    </source>
</evidence>
<keyword evidence="1" id="KW-0472">Membrane</keyword>
<feature type="chain" id="PRO_5032861489" description="DUF8020 domain-containing protein" evidence="2">
    <location>
        <begin position="27"/>
        <end position="239"/>
    </location>
</feature>
<gene>
    <name evidence="4" type="ORF">HH308_27095</name>
</gene>
<keyword evidence="1" id="KW-1133">Transmembrane helix</keyword>
<reference evidence="4 5" key="1">
    <citation type="submission" date="2020-04" db="EMBL/GenBank/DDBJ databases">
        <title>Gordonia sp. nov. TBRC 11910.</title>
        <authorList>
            <person name="Suriyachadkun C."/>
        </authorList>
    </citation>
    <scope>NUCLEOTIDE SEQUENCE [LARGE SCALE GENOMIC DNA]</scope>
    <source>
        <strain evidence="4 5">TBRC 11910</strain>
    </source>
</reference>
<feature type="signal peptide" evidence="2">
    <location>
        <begin position="1"/>
        <end position="26"/>
    </location>
</feature>
<dbReference type="RefSeq" id="WP_170197403.1">
    <property type="nucleotide sequence ID" value="NZ_JABBNB010000044.1"/>
</dbReference>
<dbReference type="EMBL" id="JABBNB010000044">
    <property type="protein sequence ID" value="NMO04897.1"/>
    <property type="molecule type" value="Genomic_DNA"/>
</dbReference>
<keyword evidence="1" id="KW-0812">Transmembrane</keyword>
<organism evidence="4 5">
    <name type="scientific">Gordonia asplenii</name>
    <dbReference type="NCBI Taxonomy" id="2725283"/>
    <lineage>
        <taxon>Bacteria</taxon>
        <taxon>Bacillati</taxon>
        <taxon>Actinomycetota</taxon>
        <taxon>Actinomycetes</taxon>
        <taxon>Mycobacteriales</taxon>
        <taxon>Gordoniaceae</taxon>
        <taxon>Gordonia</taxon>
    </lineage>
</organism>
<keyword evidence="5" id="KW-1185">Reference proteome</keyword>
<evidence type="ECO:0000259" key="3">
    <source>
        <dbReference type="Pfam" id="PF26059"/>
    </source>
</evidence>
<accession>A0A848L310</accession>
<dbReference type="Proteomes" id="UP000550729">
    <property type="component" value="Unassembled WGS sequence"/>
</dbReference>